<dbReference type="InterPro" id="IPR036388">
    <property type="entry name" value="WH-like_DNA-bd_sf"/>
</dbReference>
<evidence type="ECO:0000256" key="4">
    <source>
        <dbReference type="ARBA" id="ARBA00023010"/>
    </source>
</evidence>
<dbReference type="GO" id="GO:0016560">
    <property type="term" value="P:protein import into peroxisome matrix, docking"/>
    <property type="evidence" value="ECO:0007669"/>
    <property type="project" value="UniProtKB-UniRule"/>
</dbReference>
<gene>
    <name evidence="14" type="ORF">L201_007469</name>
</gene>
<keyword evidence="11" id="KW-0175">Coiled coil</keyword>
<keyword evidence="4" id="KW-0811">Translocation</keyword>
<dbReference type="AlphaFoldDB" id="A0AAX4K6S6"/>
<evidence type="ECO:0000256" key="5">
    <source>
        <dbReference type="ARBA" id="ARBA00023136"/>
    </source>
</evidence>
<dbReference type="PANTHER" id="PTHR23058:SF0">
    <property type="entry name" value="PEROXISOMAL MEMBRANE PROTEIN PEX14"/>
    <property type="match status" value="1"/>
</dbReference>
<evidence type="ECO:0000256" key="10">
    <source>
        <dbReference type="RuleBase" id="RU367032"/>
    </source>
</evidence>
<feature type="coiled-coil region" evidence="11">
    <location>
        <begin position="148"/>
        <end position="221"/>
    </location>
</feature>
<feature type="compositionally biased region" description="Low complexity" evidence="12">
    <location>
        <begin position="262"/>
        <end position="293"/>
    </location>
</feature>
<organism evidence="14 15">
    <name type="scientific">Kwoniella dendrophila CBS 6074</name>
    <dbReference type="NCBI Taxonomy" id="1295534"/>
    <lineage>
        <taxon>Eukaryota</taxon>
        <taxon>Fungi</taxon>
        <taxon>Dikarya</taxon>
        <taxon>Basidiomycota</taxon>
        <taxon>Agaricomycotina</taxon>
        <taxon>Tremellomycetes</taxon>
        <taxon>Tremellales</taxon>
        <taxon>Cryptococcaceae</taxon>
        <taxon>Kwoniella</taxon>
    </lineage>
</organism>
<dbReference type="InterPro" id="IPR006785">
    <property type="entry name" value="Pex14_N"/>
</dbReference>
<evidence type="ECO:0000256" key="7">
    <source>
        <dbReference type="ARBA" id="ARBA00029502"/>
    </source>
</evidence>
<dbReference type="GO" id="GO:1990429">
    <property type="term" value="C:peroxisomal importomer complex"/>
    <property type="evidence" value="ECO:0007669"/>
    <property type="project" value="TreeGrafter"/>
</dbReference>
<feature type="region of interest" description="Disordered" evidence="12">
    <location>
        <begin position="255"/>
        <end position="362"/>
    </location>
</feature>
<evidence type="ECO:0000256" key="11">
    <source>
        <dbReference type="SAM" id="Coils"/>
    </source>
</evidence>
<dbReference type="GO" id="GO:0005102">
    <property type="term" value="F:signaling receptor binding"/>
    <property type="evidence" value="ECO:0007669"/>
    <property type="project" value="TreeGrafter"/>
</dbReference>
<dbReference type="GO" id="GO:0005778">
    <property type="term" value="C:peroxisomal membrane"/>
    <property type="evidence" value="ECO:0007669"/>
    <property type="project" value="UniProtKB-SubCell"/>
</dbReference>
<comment type="similarity">
    <text evidence="1 10">Belongs to the peroxin-14 family.</text>
</comment>
<evidence type="ECO:0000256" key="3">
    <source>
        <dbReference type="ARBA" id="ARBA00022927"/>
    </source>
</evidence>
<dbReference type="Gene3D" id="1.10.10.10">
    <property type="entry name" value="Winged helix-like DNA-binding domain superfamily/Winged helix DNA-binding domain"/>
    <property type="match status" value="1"/>
</dbReference>
<evidence type="ECO:0000256" key="6">
    <source>
        <dbReference type="ARBA" id="ARBA00023140"/>
    </source>
</evidence>
<feature type="compositionally biased region" description="Low complexity" evidence="12">
    <location>
        <begin position="48"/>
        <end position="61"/>
    </location>
</feature>
<dbReference type="Pfam" id="PF04695">
    <property type="entry name" value="Pex14_N"/>
    <property type="match status" value="1"/>
</dbReference>
<evidence type="ECO:0000256" key="2">
    <source>
        <dbReference type="ARBA" id="ARBA00022448"/>
    </source>
</evidence>
<name>A0AAX4K6S6_9TREE</name>
<evidence type="ECO:0000313" key="15">
    <source>
        <dbReference type="Proteomes" id="UP001355207"/>
    </source>
</evidence>
<feature type="compositionally biased region" description="Low complexity" evidence="12">
    <location>
        <begin position="317"/>
        <end position="327"/>
    </location>
</feature>
<dbReference type="EMBL" id="CP144107">
    <property type="protein sequence ID" value="WWC92510.1"/>
    <property type="molecule type" value="Genomic_DNA"/>
</dbReference>
<keyword evidence="5 10" id="KW-0472">Membrane</keyword>
<comment type="function">
    <text evidence="10">Component of the PEX13-PEX14 docking complex, a translocon channel that specifically mediates the import of peroxisomal cargo proteins bound to PEX5 receptor. The PEX13-PEX14 docking complex forms a large import pore which can be opened to a diameter of about 9 nm. Mechanistically, PEX5 receptor along with cargo proteins associates with the PEX14 subunit of the PEX13-PEX14 docking complex in the cytosol, leading to the insertion of the receptor into the organelle membrane with the concomitant translocation of the cargo into the peroxisome matrix.</text>
</comment>
<reference evidence="14 15" key="1">
    <citation type="submission" date="2024-01" db="EMBL/GenBank/DDBJ databases">
        <title>Comparative genomics of Cryptococcus and Kwoniella reveals pathogenesis evolution and contrasting modes of karyotype evolution via chromosome fusion or intercentromeric recombination.</title>
        <authorList>
            <person name="Coelho M.A."/>
            <person name="David-Palma M."/>
            <person name="Shea T."/>
            <person name="Bowers K."/>
            <person name="McGinley-Smith S."/>
            <person name="Mohammad A.W."/>
            <person name="Gnirke A."/>
            <person name="Yurkov A.M."/>
            <person name="Nowrousian M."/>
            <person name="Sun S."/>
            <person name="Cuomo C.A."/>
            <person name="Heitman J."/>
        </authorList>
    </citation>
    <scope>NUCLEOTIDE SEQUENCE [LARGE SCALE GENOMIC DNA]</scope>
    <source>
        <strain evidence="14 15">CBS 6074</strain>
    </source>
</reference>
<keyword evidence="2 10" id="KW-0813">Transport</keyword>
<protein>
    <recommendedName>
        <fullName evidence="7 10">Peroxisomal membrane protein PEX14</fullName>
    </recommendedName>
    <alternativeName>
        <fullName evidence="8 10">Peroxin-14</fullName>
    </alternativeName>
</protein>
<keyword evidence="15" id="KW-1185">Reference proteome</keyword>
<dbReference type="RefSeq" id="XP_066079272.1">
    <property type="nucleotide sequence ID" value="XM_066223175.1"/>
</dbReference>
<dbReference type="GeneID" id="91098137"/>
<comment type="subcellular location">
    <subcellularLocation>
        <location evidence="9 10">Peroxisome membrane</location>
    </subcellularLocation>
</comment>
<accession>A0AAX4K6S6</accession>
<evidence type="ECO:0000256" key="1">
    <source>
        <dbReference type="ARBA" id="ARBA00005443"/>
    </source>
</evidence>
<dbReference type="InterPro" id="IPR025655">
    <property type="entry name" value="PEX14"/>
</dbReference>
<dbReference type="Proteomes" id="UP001355207">
    <property type="component" value="Chromosome 10"/>
</dbReference>
<sequence>MEASSSSSRSELIRNAVLFLNDPKVASSSLTSRIQFLESKGLNESDIQQALSQASSGGSSSNEGHVGEYQPERPRDPSPRYGNSDRGYGYGYSQQLINPPQPPKRDWRDLFIMAVVSGGVVYGLSVLAKKYLLPHLQPPSTTSFQDTSTALTESYDEAANLLKELTEKTNLLQNKLEEDKEKVNLIIEDVEDTLKNVKSNEEKWREEMRDIRSEVESVRELVPKLIEKHSSSQTSALNDLQNELRSLKTLLISRQGSSNVNSGMTNSTSSPSLSTSSTSSLPSNSTSGISSTTAAANALLQPRNKGIPAWQLPPPSSSSSSQASGSASVGGSGSSTPLNSSGVLVDDKGKGKNKEEPTENGV</sequence>
<keyword evidence="6 10" id="KW-0576">Peroxisome</keyword>
<evidence type="ECO:0000259" key="13">
    <source>
        <dbReference type="Pfam" id="PF04695"/>
    </source>
</evidence>
<evidence type="ECO:0000313" key="14">
    <source>
        <dbReference type="EMBL" id="WWC92510.1"/>
    </source>
</evidence>
<evidence type="ECO:0000256" key="8">
    <source>
        <dbReference type="ARBA" id="ARBA00029691"/>
    </source>
</evidence>
<feature type="domain" description="Peroxisome membrane anchor protein Pex14p N-terminal" evidence="13">
    <location>
        <begin position="9"/>
        <end position="52"/>
    </location>
</feature>
<evidence type="ECO:0000256" key="12">
    <source>
        <dbReference type="SAM" id="MobiDB-lite"/>
    </source>
</evidence>
<dbReference type="PANTHER" id="PTHR23058">
    <property type="entry name" value="PEROXISOMAL MEMBRANE PROTEIN PEX14"/>
    <property type="match status" value="1"/>
</dbReference>
<feature type="region of interest" description="Disordered" evidence="12">
    <location>
        <begin position="47"/>
        <end position="99"/>
    </location>
</feature>
<evidence type="ECO:0000256" key="9">
    <source>
        <dbReference type="ARBA" id="ARBA00046271"/>
    </source>
</evidence>
<feature type="compositionally biased region" description="Basic and acidic residues" evidence="12">
    <location>
        <begin position="345"/>
        <end position="362"/>
    </location>
</feature>
<keyword evidence="3 10" id="KW-0653">Protein transport</keyword>
<proteinExistence type="inferred from homology"/>